<feature type="transmembrane region" description="Helical" evidence="1">
    <location>
        <begin position="17"/>
        <end position="37"/>
    </location>
</feature>
<evidence type="ECO:0000313" key="2">
    <source>
        <dbReference type="EMBL" id="GGJ02089.1"/>
    </source>
</evidence>
<keyword evidence="3" id="KW-1185">Reference proteome</keyword>
<feature type="transmembrane region" description="Helical" evidence="1">
    <location>
        <begin position="58"/>
        <end position="77"/>
    </location>
</feature>
<evidence type="ECO:0000256" key="1">
    <source>
        <dbReference type="SAM" id="Phobius"/>
    </source>
</evidence>
<keyword evidence="1" id="KW-1133">Transmembrane helix</keyword>
<evidence type="ECO:0000313" key="3">
    <source>
        <dbReference type="Proteomes" id="UP000657574"/>
    </source>
</evidence>
<proteinExistence type="predicted"/>
<accession>A0A917K7N4</accession>
<protein>
    <recommendedName>
        <fullName evidence="4">DUF202 domain-containing protein</fullName>
    </recommendedName>
</protein>
<reference evidence="2" key="1">
    <citation type="journal article" date="2014" name="Int. J. Syst. Evol. Microbiol.">
        <title>Complete genome sequence of Corynebacterium casei LMG S-19264T (=DSM 44701T), isolated from a smear-ripened cheese.</title>
        <authorList>
            <consortium name="US DOE Joint Genome Institute (JGI-PGF)"/>
            <person name="Walter F."/>
            <person name="Albersmeier A."/>
            <person name="Kalinowski J."/>
            <person name="Ruckert C."/>
        </authorList>
    </citation>
    <scope>NUCLEOTIDE SEQUENCE</scope>
    <source>
        <strain evidence="2">JCM 3086</strain>
    </source>
</reference>
<dbReference type="AlphaFoldDB" id="A0A917K7N4"/>
<name>A0A917K7N4_9ACTN</name>
<dbReference type="EMBL" id="BMQA01000002">
    <property type="protein sequence ID" value="GGJ02089.1"/>
    <property type="molecule type" value="Genomic_DNA"/>
</dbReference>
<keyword evidence="1" id="KW-0472">Membrane</keyword>
<evidence type="ECO:0008006" key="4">
    <source>
        <dbReference type="Google" id="ProtNLM"/>
    </source>
</evidence>
<comment type="caution">
    <text evidence="2">The sequence shown here is derived from an EMBL/GenBank/DDBJ whole genome shotgun (WGS) entry which is preliminary data.</text>
</comment>
<dbReference type="Proteomes" id="UP000657574">
    <property type="component" value="Unassembled WGS sequence"/>
</dbReference>
<gene>
    <name evidence="2" type="ORF">GCM10010121_010540</name>
</gene>
<sequence length="78" mass="8049">MVTVLALRVALHRGHSAAGIVVCALCCAFFAAFLWVAHHRIRTLATTPRPAALGPRQAAAAVLCASAMAVCAVALIAR</sequence>
<organism evidence="2 3">
    <name type="scientific">Streptomyces brasiliensis</name>
    <dbReference type="NCBI Taxonomy" id="1954"/>
    <lineage>
        <taxon>Bacteria</taxon>
        <taxon>Bacillati</taxon>
        <taxon>Actinomycetota</taxon>
        <taxon>Actinomycetes</taxon>
        <taxon>Kitasatosporales</taxon>
        <taxon>Streptomycetaceae</taxon>
        <taxon>Streptomyces</taxon>
    </lineage>
</organism>
<reference evidence="2" key="2">
    <citation type="submission" date="2020-09" db="EMBL/GenBank/DDBJ databases">
        <authorList>
            <person name="Sun Q."/>
            <person name="Ohkuma M."/>
        </authorList>
    </citation>
    <scope>NUCLEOTIDE SEQUENCE</scope>
    <source>
        <strain evidence="2">JCM 3086</strain>
    </source>
</reference>
<keyword evidence="1" id="KW-0812">Transmembrane</keyword>